<organism evidence="3 4">
    <name type="scientific">Salinomyces thailandicus</name>
    <dbReference type="NCBI Taxonomy" id="706561"/>
    <lineage>
        <taxon>Eukaryota</taxon>
        <taxon>Fungi</taxon>
        <taxon>Dikarya</taxon>
        <taxon>Ascomycota</taxon>
        <taxon>Pezizomycotina</taxon>
        <taxon>Dothideomycetes</taxon>
        <taxon>Dothideomycetidae</taxon>
        <taxon>Mycosphaerellales</taxon>
        <taxon>Teratosphaeriaceae</taxon>
        <taxon>Salinomyces</taxon>
    </lineage>
</organism>
<dbReference type="InterPro" id="IPR006045">
    <property type="entry name" value="Cupin_1"/>
</dbReference>
<dbReference type="InterPro" id="IPR052044">
    <property type="entry name" value="PKS_Associated_Protein"/>
</dbReference>
<reference evidence="3 4" key="1">
    <citation type="submission" date="2017-03" db="EMBL/GenBank/DDBJ databases">
        <title>Genomes of endolithic fungi from Antarctica.</title>
        <authorList>
            <person name="Coleine C."/>
            <person name="Masonjones S."/>
            <person name="Stajich J.E."/>
        </authorList>
    </citation>
    <scope>NUCLEOTIDE SEQUENCE [LARGE SCALE GENOMIC DNA]</scope>
    <source>
        <strain evidence="3 4">CCFEE 6315</strain>
    </source>
</reference>
<sequence>MPFEPTNLPDRVKQIDKHWHPQHIATLNNSHSIKIATIKGDFVWHSHPDTDELFYCVSGGPFNIELCTAAKSPEEAEQLGHDDCVTLRVGDVFCVPRAMQHRPMAEREAGIMLIEKVGTTNTGERERDERTVDVKEDGSS</sequence>
<dbReference type="SUPFAM" id="SSF51182">
    <property type="entry name" value="RmlC-like cupins"/>
    <property type="match status" value="1"/>
</dbReference>
<comment type="caution">
    <text evidence="3">The sequence shown here is derived from an EMBL/GenBank/DDBJ whole genome shotgun (WGS) entry which is preliminary data.</text>
</comment>
<dbReference type="Gene3D" id="2.60.120.10">
    <property type="entry name" value="Jelly Rolls"/>
    <property type="match status" value="1"/>
</dbReference>
<gene>
    <name evidence="3" type="ORF">B0A50_05507</name>
</gene>
<dbReference type="PANTHER" id="PTHR36114">
    <property type="entry name" value="16.7 KDA PROTEIN IN WHIE LOCUS"/>
    <property type="match status" value="1"/>
</dbReference>
<evidence type="ECO:0000256" key="1">
    <source>
        <dbReference type="SAM" id="MobiDB-lite"/>
    </source>
</evidence>
<keyword evidence="4" id="KW-1185">Reference proteome</keyword>
<dbReference type="EMBL" id="NAJL01000031">
    <property type="protein sequence ID" value="TKA25995.1"/>
    <property type="molecule type" value="Genomic_DNA"/>
</dbReference>
<evidence type="ECO:0000313" key="3">
    <source>
        <dbReference type="EMBL" id="TKA25995.1"/>
    </source>
</evidence>
<name>A0A4U0TVV4_9PEZI</name>
<evidence type="ECO:0000313" key="4">
    <source>
        <dbReference type="Proteomes" id="UP000308549"/>
    </source>
</evidence>
<dbReference type="CDD" id="cd02226">
    <property type="entry name" value="cupin_YdbB-like"/>
    <property type="match status" value="1"/>
</dbReference>
<evidence type="ECO:0000259" key="2">
    <source>
        <dbReference type="Pfam" id="PF00190"/>
    </source>
</evidence>
<dbReference type="OrthoDB" id="204928at2759"/>
<dbReference type="InterPro" id="IPR011051">
    <property type="entry name" value="RmlC_Cupin_sf"/>
</dbReference>
<feature type="region of interest" description="Disordered" evidence="1">
    <location>
        <begin position="119"/>
        <end position="140"/>
    </location>
</feature>
<dbReference type="InterPro" id="IPR014710">
    <property type="entry name" value="RmlC-like_jellyroll"/>
</dbReference>
<dbReference type="Pfam" id="PF00190">
    <property type="entry name" value="Cupin_1"/>
    <property type="match status" value="1"/>
</dbReference>
<dbReference type="Proteomes" id="UP000308549">
    <property type="component" value="Unassembled WGS sequence"/>
</dbReference>
<proteinExistence type="predicted"/>
<protein>
    <recommendedName>
        <fullName evidence="2">Cupin type-1 domain-containing protein</fullName>
    </recommendedName>
</protein>
<dbReference type="AlphaFoldDB" id="A0A4U0TVV4"/>
<feature type="compositionally biased region" description="Basic and acidic residues" evidence="1">
    <location>
        <begin position="123"/>
        <end position="140"/>
    </location>
</feature>
<accession>A0A4U0TVV4</accession>
<feature type="domain" description="Cupin type-1" evidence="2">
    <location>
        <begin position="26"/>
        <end position="125"/>
    </location>
</feature>
<dbReference type="PANTHER" id="PTHR36114:SF1">
    <property type="entry name" value="16.7 KDA PROTEIN IN WHIE LOCUS"/>
    <property type="match status" value="1"/>
</dbReference>